<feature type="compositionally biased region" description="Low complexity" evidence="7">
    <location>
        <begin position="318"/>
        <end position="363"/>
    </location>
</feature>
<dbReference type="SUPFAM" id="SSF49417">
    <property type="entry name" value="p53-like transcription factors"/>
    <property type="match status" value="1"/>
</dbReference>
<dbReference type="SMART" id="SM00425">
    <property type="entry name" value="TBOX"/>
    <property type="match status" value="1"/>
</dbReference>
<evidence type="ECO:0000256" key="1">
    <source>
        <dbReference type="ARBA" id="ARBA00004123"/>
    </source>
</evidence>
<dbReference type="AlphaFoldDB" id="A0A0K2U5D3"/>
<evidence type="ECO:0000259" key="8">
    <source>
        <dbReference type="PROSITE" id="PS50252"/>
    </source>
</evidence>
<accession>A0A0K2U5D3</accession>
<feature type="compositionally biased region" description="Basic residues" evidence="7">
    <location>
        <begin position="469"/>
        <end position="485"/>
    </location>
</feature>
<evidence type="ECO:0000256" key="6">
    <source>
        <dbReference type="PROSITE-ProRule" id="PRU00201"/>
    </source>
</evidence>
<dbReference type="FunFam" id="2.60.40.820:FF:000006">
    <property type="entry name" value="T-box transcription factor"/>
    <property type="match status" value="1"/>
</dbReference>
<feature type="compositionally biased region" description="Basic residues" evidence="7">
    <location>
        <begin position="599"/>
        <end position="615"/>
    </location>
</feature>
<evidence type="ECO:0000256" key="7">
    <source>
        <dbReference type="SAM" id="MobiDB-lite"/>
    </source>
</evidence>
<feature type="region of interest" description="Disordered" evidence="7">
    <location>
        <begin position="450"/>
        <end position="493"/>
    </location>
</feature>
<dbReference type="CDD" id="cd20187">
    <property type="entry name" value="T-box_TBX1_10-like"/>
    <property type="match status" value="1"/>
</dbReference>
<dbReference type="InterPro" id="IPR008967">
    <property type="entry name" value="p53-like_TF_DNA-bd_sf"/>
</dbReference>
<reference evidence="9" key="1">
    <citation type="submission" date="2014-05" db="EMBL/GenBank/DDBJ databases">
        <authorList>
            <person name="Chronopoulou M."/>
        </authorList>
    </citation>
    <scope>NUCLEOTIDE SEQUENCE</scope>
    <source>
        <tissue evidence="9">Whole organism</tissue>
    </source>
</reference>
<dbReference type="PANTHER" id="PTHR11267">
    <property type="entry name" value="T-BOX PROTEIN-RELATED"/>
    <property type="match status" value="1"/>
</dbReference>
<evidence type="ECO:0000256" key="3">
    <source>
        <dbReference type="ARBA" id="ARBA00023125"/>
    </source>
</evidence>
<dbReference type="PROSITE" id="PS01264">
    <property type="entry name" value="TBOX_2"/>
    <property type="match status" value="1"/>
</dbReference>
<feature type="region of interest" description="Disordered" evidence="7">
    <location>
        <begin position="503"/>
        <end position="522"/>
    </location>
</feature>
<dbReference type="Gene3D" id="2.60.40.820">
    <property type="entry name" value="Transcription factor, T-box"/>
    <property type="match status" value="1"/>
</dbReference>
<comment type="caution">
    <text evidence="6">Lacks conserved residue(s) required for the propagation of feature annotation.</text>
</comment>
<evidence type="ECO:0000256" key="5">
    <source>
        <dbReference type="ARBA" id="ARBA00023242"/>
    </source>
</evidence>
<dbReference type="GO" id="GO:0045893">
    <property type="term" value="P:positive regulation of DNA-templated transcription"/>
    <property type="evidence" value="ECO:0007669"/>
    <property type="project" value="InterPro"/>
</dbReference>
<feature type="domain" description="T-box" evidence="8">
    <location>
        <begin position="113"/>
        <end position="293"/>
    </location>
</feature>
<keyword evidence="5 6" id="KW-0539">Nucleus</keyword>
<dbReference type="GO" id="GO:0001708">
    <property type="term" value="P:cell fate specification"/>
    <property type="evidence" value="ECO:0007669"/>
    <property type="project" value="TreeGrafter"/>
</dbReference>
<protein>
    <recommendedName>
        <fullName evidence="8">T-box domain-containing protein</fullName>
    </recommendedName>
</protein>
<dbReference type="InterPro" id="IPR018186">
    <property type="entry name" value="TF_T-box_CS"/>
</dbReference>
<feature type="compositionally biased region" description="Low complexity" evidence="7">
    <location>
        <begin position="29"/>
        <end position="40"/>
    </location>
</feature>
<keyword evidence="2" id="KW-0805">Transcription regulation</keyword>
<dbReference type="PANTHER" id="PTHR11267:SF195">
    <property type="entry name" value="OPTOMOTOR-BLIND-RELATED-GENE-1, ISOFORM A"/>
    <property type="match status" value="1"/>
</dbReference>
<proteinExistence type="predicted"/>
<dbReference type="GO" id="GO:0005634">
    <property type="term" value="C:nucleus"/>
    <property type="evidence" value="ECO:0007669"/>
    <property type="project" value="UniProtKB-SubCell"/>
</dbReference>
<dbReference type="InterPro" id="IPR036960">
    <property type="entry name" value="T-box_sf"/>
</dbReference>
<feature type="non-terminal residue" evidence="9">
    <location>
        <position position="1"/>
    </location>
</feature>
<dbReference type="PRINTS" id="PR00937">
    <property type="entry name" value="TBOX"/>
</dbReference>
<evidence type="ECO:0000313" key="9">
    <source>
        <dbReference type="EMBL" id="CDW33423.1"/>
    </source>
</evidence>
<feature type="compositionally biased region" description="Low complexity" evidence="7">
    <location>
        <begin position="503"/>
        <end position="516"/>
    </location>
</feature>
<dbReference type="GO" id="GO:0000785">
    <property type="term" value="C:chromatin"/>
    <property type="evidence" value="ECO:0007669"/>
    <property type="project" value="TreeGrafter"/>
</dbReference>
<name>A0A0K2U5D3_LEPSM</name>
<feature type="compositionally biased region" description="Low complexity" evidence="7">
    <location>
        <begin position="56"/>
        <end position="66"/>
    </location>
</feature>
<feature type="compositionally biased region" description="Low complexity" evidence="7">
    <location>
        <begin position="583"/>
        <end position="598"/>
    </location>
</feature>
<dbReference type="InterPro" id="IPR046360">
    <property type="entry name" value="T-box_DNA-bd"/>
</dbReference>
<feature type="region of interest" description="Disordered" evidence="7">
    <location>
        <begin position="569"/>
        <end position="615"/>
    </location>
</feature>
<dbReference type="OrthoDB" id="7442607at2759"/>
<dbReference type="GO" id="GO:0000978">
    <property type="term" value="F:RNA polymerase II cis-regulatory region sequence-specific DNA binding"/>
    <property type="evidence" value="ECO:0007669"/>
    <property type="project" value="InterPro"/>
</dbReference>
<feature type="compositionally biased region" description="Low complexity" evidence="7">
    <location>
        <begin position="83"/>
        <end position="94"/>
    </location>
</feature>
<dbReference type="GO" id="GO:0000981">
    <property type="term" value="F:DNA-binding transcription factor activity, RNA polymerase II-specific"/>
    <property type="evidence" value="ECO:0007669"/>
    <property type="project" value="TreeGrafter"/>
</dbReference>
<dbReference type="PROSITE" id="PS50252">
    <property type="entry name" value="TBOX_3"/>
    <property type="match status" value="1"/>
</dbReference>
<dbReference type="Pfam" id="PF00907">
    <property type="entry name" value="T-box"/>
    <property type="match status" value="1"/>
</dbReference>
<dbReference type="EMBL" id="HACA01016062">
    <property type="protein sequence ID" value="CDW33423.1"/>
    <property type="molecule type" value="Transcribed_RNA"/>
</dbReference>
<feature type="region of interest" description="Disordered" evidence="7">
    <location>
        <begin position="305"/>
        <end position="393"/>
    </location>
</feature>
<dbReference type="InterPro" id="IPR001699">
    <property type="entry name" value="TF_T-box"/>
</dbReference>
<evidence type="ECO:0000256" key="2">
    <source>
        <dbReference type="ARBA" id="ARBA00023015"/>
    </source>
</evidence>
<keyword evidence="3 6" id="KW-0238">DNA-binding</keyword>
<dbReference type="PROSITE" id="PS01283">
    <property type="entry name" value="TBOX_1"/>
    <property type="match status" value="1"/>
</dbReference>
<comment type="subcellular location">
    <subcellularLocation>
        <location evidence="1 6">Nucleus</location>
    </subcellularLocation>
</comment>
<feature type="region of interest" description="Disordered" evidence="7">
    <location>
        <begin position="29"/>
        <end position="96"/>
    </location>
</feature>
<feature type="compositionally biased region" description="Polar residues" evidence="7">
    <location>
        <begin position="569"/>
        <end position="582"/>
    </location>
</feature>
<evidence type="ECO:0000256" key="4">
    <source>
        <dbReference type="ARBA" id="ARBA00023163"/>
    </source>
</evidence>
<keyword evidence="4" id="KW-0804">Transcription</keyword>
<organism evidence="9">
    <name type="scientific">Lepeophtheirus salmonis</name>
    <name type="common">Salmon louse</name>
    <name type="synonym">Caligus salmonis</name>
    <dbReference type="NCBI Taxonomy" id="72036"/>
    <lineage>
        <taxon>Eukaryota</taxon>
        <taxon>Metazoa</taxon>
        <taxon>Ecdysozoa</taxon>
        <taxon>Arthropoda</taxon>
        <taxon>Crustacea</taxon>
        <taxon>Multicrustacea</taxon>
        <taxon>Hexanauplia</taxon>
        <taxon>Copepoda</taxon>
        <taxon>Siphonostomatoida</taxon>
        <taxon>Caligidae</taxon>
        <taxon>Lepeophtheirus</taxon>
    </lineage>
</organism>
<sequence length="615" mass="66911">GVSCRSCFWIGDISVWVQSNLVMQMSCLSSPNSSNGQQQQHTVHDAPNSSPNCQLSPGSEGSGSSSSEDKESTKVRKGQRSGTTSTSSTSSNNNEILNKKVLHPKLVSVVAQLEMKSLWDEFNELGTEMIVTKAGRRMFPTFQVRLYGMDPLEDYNLVMDFVPVDDKRYRYAFHSSHWIVAGKADPNSPPRMHVHPDSSAKGSQWMKQVVSFDKLKLTNHQLDNNGHLILNSMHRYQPRLHVCCGGNGDQESTQTFKTFIFPETRFTAVTAYQNQRITQLKIASNPFAKGFRDCDPEECVGPSSYPDNISVKHHHNHSSNINNNQSPSNTPLHPSSNRHSSSPSSTTCSSGSSRSILPLSPSSVTNNSNEATSNLLSGSAGGGNVLAGESEVSKQDLKSHEILNPETGYSSFDSSLAAMSRLFSNGPGGTAMGFPSSVVNLGHAAQISSTNQSTGLHHPYQPSSNHALPHVHHPHNPHHSHHHHQNYSSSDLNYGPMYNYSTSGGYSSSKSSRTSPYPRPSHLSSSIAAAAATTGGVNGSNAMYYSNFGSTGEEIGHLYGPTATRSYDYNANSSPRTNESIASSTNSLSSTQQQQSIHNLHHSQNQHHHHLTSPR</sequence>